<evidence type="ECO:0000256" key="3">
    <source>
        <dbReference type="ARBA" id="ARBA00023315"/>
    </source>
</evidence>
<dbReference type="Gene3D" id="1.10.3130.10">
    <property type="entry name" value="serine acetyltransferase, domain 1"/>
    <property type="match status" value="1"/>
</dbReference>
<keyword evidence="5" id="KW-1185">Reference proteome</keyword>
<accession>A0ABQ3K1T1</accession>
<sequence length="273" mass="29536">MTPVPAFLSDDFLEQLLQHHREGGRYPPSEWVVGWAEELLYTLFPEQTGRCIGSAACLRAELIRLEATLARTLTPLEAELPTGAPALATQFMAAVPQLYSLLVADAHAMWEGDPAARSHYEVIRAYPGFYAVALYRIAHQLHRLGVPLLPRLITERAHSRTGIDIHPGAEIGERFCIDHGTGIVVGETAHLGSGVKLYQGVTLGALSVEKELAGTKRHPTIEDDVVIYAGATILGGQTVIGAGSVIGGNVWITRSIPAGAKVYYRGELDIRTV</sequence>
<protein>
    <recommendedName>
        <fullName evidence="6">Serine O-acetyltransferase</fullName>
    </recommendedName>
</protein>
<evidence type="ECO:0000256" key="1">
    <source>
        <dbReference type="ARBA" id="ARBA00022605"/>
    </source>
</evidence>
<dbReference type="SUPFAM" id="SSF51161">
    <property type="entry name" value="Trimeric LpxA-like enzymes"/>
    <property type="match status" value="1"/>
</dbReference>
<dbReference type="InterPro" id="IPR011004">
    <property type="entry name" value="Trimer_LpxA-like_sf"/>
</dbReference>
<dbReference type="CDD" id="cd03354">
    <property type="entry name" value="LbH_SAT"/>
    <property type="match status" value="1"/>
</dbReference>
<dbReference type="Proteomes" id="UP000632154">
    <property type="component" value="Unassembled WGS sequence"/>
</dbReference>
<dbReference type="PANTHER" id="PTHR42811">
    <property type="entry name" value="SERINE ACETYLTRANSFERASE"/>
    <property type="match status" value="1"/>
</dbReference>
<dbReference type="EMBL" id="BNAL01000002">
    <property type="protein sequence ID" value="GHF93775.1"/>
    <property type="molecule type" value="Genomic_DNA"/>
</dbReference>
<dbReference type="InterPro" id="IPR045304">
    <property type="entry name" value="LbH_SAT"/>
</dbReference>
<dbReference type="Gene3D" id="2.160.10.10">
    <property type="entry name" value="Hexapeptide repeat proteins"/>
    <property type="match status" value="1"/>
</dbReference>
<evidence type="ECO:0000313" key="4">
    <source>
        <dbReference type="EMBL" id="GHF93775.1"/>
    </source>
</evidence>
<gene>
    <name evidence="4" type="ORF">GCM10017783_02110</name>
</gene>
<organism evidence="4 5">
    <name type="scientific">Deinococcus piscis</name>
    <dbReference type="NCBI Taxonomy" id="394230"/>
    <lineage>
        <taxon>Bacteria</taxon>
        <taxon>Thermotogati</taxon>
        <taxon>Deinococcota</taxon>
        <taxon>Deinococci</taxon>
        <taxon>Deinococcales</taxon>
        <taxon>Deinococcaceae</taxon>
        <taxon>Deinococcus</taxon>
    </lineage>
</organism>
<dbReference type="InterPro" id="IPR042122">
    <property type="entry name" value="Ser_AcTrfase_N_sf"/>
</dbReference>
<keyword evidence="1" id="KW-0028">Amino-acid biosynthesis</keyword>
<proteinExistence type="predicted"/>
<reference evidence="5" key="1">
    <citation type="journal article" date="2019" name="Int. J. Syst. Evol. Microbiol.">
        <title>The Global Catalogue of Microorganisms (GCM) 10K type strain sequencing project: providing services to taxonomists for standard genome sequencing and annotation.</title>
        <authorList>
            <consortium name="The Broad Institute Genomics Platform"/>
            <consortium name="The Broad Institute Genome Sequencing Center for Infectious Disease"/>
            <person name="Wu L."/>
            <person name="Ma J."/>
        </authorList>
    </citation>
    <scope>NUCLEOTIDE SEQUENCE [LARGE SCALE GENOMIC DNA]</scope>
    <source>
        <strain evidence="5">CGMCC 1.18439</strain>
    </source>
</reference>
<evidence type="ECO:0000313" key="5">
    <source>
        <dbReference type="Proteomes" id="UP000632154"/>
    </source>
</evidence>
<dbReference type="RefSeq" id="WP_189641819.1">
    <property type="nucleotide sequence ID" value="NZ_BNAL01000002.1"/>
</dbReference>
<name>A0ABQ3K1T1_9DEIO</name>
<evidence type="ECO:0008006" key="6">
    <source>
        <dbReference type="Google" id="ProtNLM"/>
    </source>
</evidence>
<keyword evidence="2" id="KW-0808">Transferase</keyword>
<comment type="caution">
    <text evidence="4">The sequence shown here is derived from an EMBL/GenBank/DDBJ whole genome shotgun (WGS) entry which is preliminary data.</text>
</comment>
<evidence type="ECO:0000256" key="2">
    <source>
        <dbReference type="ARBA" id="ARBA00022679"/>
    </source>
</evidence>
<keyword evidence="3" id="KW-0012">Acyltransferase</keyword>